<dbReference type="RefSeq" id="WP_100284701.1">
    <property type="nucleotide sequence ID" value="NZ_CP024924.1"/>
</dbReference>
<dbReference type="KEGG" id="sphc:CVN68_22670"/>
<evidence type="ECO:0000313" key="2">
    <source>
        <dbReference type="Proteomes" id="UP000229081"/>
    </source>
</evidence>
<gene>
    <name evidence="1" type="ORF">CVN68_22670</name>
</gene>
<protein>
    <recommendedName>
        <fullName evidence="3">HTH DNA binding domain-containing protein</fullName>
    </recommendedName>
</protein>
<evidence type="ECO:0000313" key="1">
    <source>
        <dbReference type="EMBL" id="ATY34915.1"/>
    </source>
</evidence>
<accession>A0A2K8MM72</accession>
<dbReference type="Proteomes" id="UP000229081">
    <property type="component" value="Plasmid unnamed"/>
</dbReference>
<sequence>MTRAENLRIDDSLLLLGRLDGRLQGSTCADIFLARSRLEGAAALAGLAGVPIRVRDLQDWIAGRCPPPRASEGLNDPISVAAIFHLALSSDEDHKDPVARSTLNALRQVLDDRTEAETYGNSDLAHFGPLWRQVRALADAPFPSGDLHAVASRVLELAALTEPASSSSWGVVSLDGRALDLPPRGRDRIWLVAVAMPRMLYRAGFTKQVIPSLTLLPRYLPPSPAELARTLEQAIGSTSQSGLRELDFIEREATRIRLDLRVTRRSKAPLLARLQLSYPGLQPKAVARLLNVTPQGARKLLASAPHASRPVLI</sequence>
<keyword evidence="1" id="KW-0614">Plasmid</keyword>
<dbReference type="EMBL" id="CP024924">
    <property type="protein sequence ID" value="ATY34915.1"/>
    <property type="molecule type" value="Genomic_DNA"/>
</dbReference>
<reference evidence="1 2" key="1">
    <citation type="submission" date="2017-11" db="EMBL/GenBank/DDBJ databases">
        <title>Complete genome sequence of Sphingomonas sp. Strain Cra20, a psychrotolerant potential plant growth promoting rhizobacteria.</title>
        <authorList>
            <person name="Luo Y."/>
        </authorList>
    </citation>
    <scope>NUCLEOTIDE SEQUENCE [LARGE SCALE GENOMIC DNA]</scope>
    <source>
        <strain evidence="1 2">Cra20</strain>
        <plasmid evidence="1 2">unnamed</plasmid>
    </source>
</reference>
<name>A0A2K8MM72_9SPHN</name>
<keyword evidence="2" id="KW-1185">Reference proteome</keyword>
<evidence type="ECO:0008006" key="3">
    <source>
        <dbReference type="Google" id="ProtNLM"/>
    </source>
</evidence>
<geneLocation type="plasmid" evidence="1 2">
    <name>unnamed</name>
</geneLocation>
<proteinExistence type="predicted"/>
<dbReference type="AlphaFoldDB" id="A0A2K8MM72"/>
<organism evidence="1 2">
    <name type="scientific">Sphingomonas psychrotolerans</name>
    <dbReference type="NCBI Taxonomy" id="1327635"/>
    <lineage>
        <taxon>Bacteria</taxon>
        <taxon>Pseudomonadati</taxon>
        <taxon>Pseudomonadota</taxon>
        <taxon>Alphaproteobacteria</taxon>
        <taxon>Sphingomonadales</taxon>
        <taxon>Sphingomonadaceae</taxon>
        <taxon>Sphingomonas</taxon>
    </lineage>
</organism>
<dbReference type="OrthoDB" id="7399747at2"/>